<name>A0ABV2YU63_9ACTN</name>
<reference evidence="1 2" key="1">
    <citation type="submission" date="2024-06" db="EMBL/GenBank/DDBJ databases">
        <title>The Natural Products Discovery Center: Release of the First 8490 Sequenced Strains for Exploring Actinobacteria Biosynthetic Diversity.</title>
        <authorList>
            <person name="Kalkreuter E."/>
            <person name="Kautsar S.A."/>
            <person name="Yang D."/>
            <person name="Bader C.D."/>
            <person name="Teijaro C.N."/>
            <person name="Fluegel L."/>
            <person name="Davis C.M."/>
            <person name="Simpson J.R."/>
            <person name="Lauterbach L."/>
            <person name="Steele A.D."/>
            <person name="Gui C."/>
            <person name="Meng S."/>
            <person name="Li G."/>
            <person name="Viehrig K."/>
            <person name="Ye F."/>
            <person name="Su P."/>
            <person name="Kiefer A.F."/>
            <person name="Nichols A."/>
            <person name="Cepeda A.J."/>
            <person name="Yan W."/>
            <person name="Fan B."/>
            <person name="Jiang Y."/>
            <person name="Adhikari A."/>
            <person name="Zheng C.-J."/>
            <person name="Schuster L."/>
            <person name="Cowan T.M."/>
            <person name="Smanski M.J."/>
            <person name="Chevrette M.G."/>
            <person name="De Carvalho L.P.S."/>
            <person name="Shen B."/>
        </authorList>
    </citation>
    <scope>NUCLEOTIDE SEQUENCE [LARGE SCALE GENOMIC DNA]</scope>
    <source>
        <strain evidence="1 2">NPDC033039</strain>
    </source>
</reference>
<keyword evidence="2" id="KW-1185">Reference proteome</keyword>
<dbReference type="Proteomes" id="UP001550853">
    <property type="component" value="Unassembled WGS sequence"/>
</dbReference>
<dbReference type="RefSeq" id="WP_051739849.1">
    <property type="nucleotide sequence ID" value="NZ_JBEZVI010000002.1"/>
</dbReference>
<sequence length="90" mass="9877">MLHGQGEVSEMEGGAAECHEVRASLIALHVDQGNFDFHITAMPGYRASEMRRTLALAKSQGLILPDEEDREPELLEDGSVRLHLIPAAKI</sequence>
<accession>A0ABV2YU63</accession>
<organism evidence="1 2">
    <name type="scientific">Streptomyces catenulae</name>
    <dbReference type="NCBI Taxonomy" id="66875"/>
    <lineage>
        <taxon>Bacteria</taxon>
        <taxon>Bacillati</taxon>
        <taxon>Actinomycetota</taxon>
        <taxon>Actinomycetes</taxon>
        <taxon>Kitasatosporales</taxon>
        <taxon>Streptomycetaceae</taxon>
        <taxon>Streptomyces</taxon>
    </lineage>
</organism>
<dbReference type="EMBL" id="JBEZVI010000002">
    <property type="protein sequence ID" value="MEU3709021.1"/>
    <property type="molecule type" value="Genomic_DNA"/>
</dbReference>
<evidence type="ECO:0000313" key="2">
    <source>
        <dbReference type="Proteomes" id="UP001550853"/>
    </source>
</evidence>
<comment type="caution">
    <text evidence="1">The sequence shown here is derived from an EMBL/GenBank/DDBJ whole genome shotgun (WGS) entry which is preliminary data.</text>
</comment>
<protein>
    <submittedName>
        <fullName evidence="1">Uncharacterized protein</fullName>
    </submittedName>
</protein>
<evidence type="ECO:0000313" key="1">
    <source>
        <dbReference type="EMBL" id="MEU3709021.1"/>
    </source>
</evidence>
<proteinExistence type="predicted"/>
<gene>
    <name evidence="1" type="ORF">AB0E61_02860</name>
</gene>